<evidence type="ECO:0000313" key="2">
    <source>
        <dbReference type="EMBL" id="EMI16952.1"/>
    </source>
</evidence>
<sequence length="52" mass="5403">MPRIKPLGVDSSPRVTHAATESLLPPPSRPCDGGLFSIAGVAVVMEGDSDDR</sequence>
<protein>
    <submittedName>
        <fullName evidence="2">Uncharacterized protein</fullName>
    </submittedName>
</protein>
<organism evidence="2 3">
    <name type="scientific">Rhodopirellula maiorica SM1</name>
    <dbReference type="NCBI Taxonomy" id="1265738"/>
    <lineage>
        <taxon>Bacteria</taxon>
        <taxon>Pseudomonadati</taxon>
        <taxon>Planctomycetota</taxon>
        <taxon>Planctomycetia</taxon>
        <taxon>Pirellulales</taxon>
        <taxon>Pirellulaceae</taxon>
        <taxon>Novipirellula</taxon>
    </lineage>
</organism>
<name>M5RNI9_9BACT</name>
<keyword evidence="3" id="KW-1185">Reference proteome</keyword>
<evidence type="ECO:0000313" key="3">
    <source>
        <dbReference type="Proteomes" id="UP000011991"/>
    </source>
</evidence>
<feature type="region of interest" description="Disordered" evidence="1">
    <location>
        <begin position="1"/>
        <end position="30"/>
    </location>
</feature>
<dbReference type="PATRIC" id="fig|1265738.3.peg.6108"/>
<gene>
    <name evidence="2" type="ORF">RMSM_06126</name>
</gene>
<reference evidence="2 3" key="1">
    <citation type="journal article" date="2013" name="Mar. Genomics">
        <title>Expression of sulfatases in Rhodopirellula baltica and the diversity of sulfatases in the genus Rhodopirellula.</title>
        <authorList>
            <person name="Wegner C.E."/>
            <person name="Richter-Heitmann T."/>
            <person name="Klindworth A."/>
            <person name="Klockow C."/>
            <person name="Richter M."/>
            <person name="Achstetter T."/>
            <person name="Glockner F.O."/>
            <person name="Harder J."/>
        </authorList>
    </citation>
    <scope>NUCLEOTIDE SEQUENCE [LARGE SCALE GENOMIC DNA]</scope>
    <source>
        <strain evidence="2 3">SM1</strain>
    </source>
</reference>
<dbReference type="EMBL" id="ANOG01000886">
    <property type="protein sequence ID" value="EMI16952.1"/>
    <property type="molecule type" value="Genomic_DNA"/>
</dbReference>
<proteinExistence type="predicted"/>
<comment type="caution">
    <text evidence="2">The sequence shown here is derived from an EMBL/GenBank/DDBJ whole genome shotgun (WGS) entry which is preliminary data.</text>
</comment>
<accession>M5RNI9</accession>
<dbReference type="AlphaFoldDB" id="M5RNI9"/>
<evidence type="ECO:0000256" key="1">
    <source>
        <dbReference type="SAM" id="MobiDB-lite"/>
    </source>
</evidence>
<dbReference type="Proteomes" id="UP000011991">
    <property type="component" value="Unassembled WGS sequence"/>
</dbReference>